<name>A0A7J7SRD0_MYOMY</name>
<keyword evidence="2" id="KW-1185">Reference proteome</keyword>
<evidence type="ECO:0000313" key="1">
    <source>
        <dbReference type="EMBL" id="KAF6290930.1"/>
    </source>
</evidence>
<organism evidence="1 2">
    <name type="scientific">Myotis myotis</name>
    <name type="common">Greater mouse-eared bat</name>
    <name type="synonym">Vespertilio myotis</name>
    <dbReference type="NCBI Taxonomy" id="51298"/>
    <lineage>
        <taxon>Eukaryota</taxon>
        <taxon>Metazoa</taxon>
        <taxon>Chordata</taxon>
        <taxon>Craniata</taxon>
        <taxon>Vertebrata</taxon>
        <taxon>Euteleostomi</taxon>
        <taxon>Mammalia</taxon>
        <taxon>Eutheria</taxon>
        <taxon>Laurasiatheria</taxon>
        <taxon>Chiroptera</taxon>
        <taxon>Yangochiroptera</taxon>
        <taxon>Vespertilionidae</taxon>
        <taxon>Myotis</taxon>
    </lineage>
</organism>
<protein>
    <submittedName>
        <fullName evidence="1">Uncharacterized protein</fullName>
    </submittedName>
</protein>
<dbReference type="Proteomes" id="UP000527355">
    <property type="component" value="Unassembled WGS sequence"/>
</dbReference>
<dbReference type="EMBL" id="JABWUV010000018">
    <property type="protein sequence ID" value="KAF6290930.1"/>
    <property type="molecule type" value="Genomic_DNA"/>
</dbReference>
<dbReference type="AlphaFoldDB" id="A0A7J7SRD0"/>
<comment type="caution">
    <text evidence="1">The sequence shown here is derived from an EMBL/GenBank/DDBJ whole genome shotgun (WGS) entry which is preliminary data.</text>
</comment>
<evidence type="ECO:0000313" key="2">
    <source>
        <dbReference type="Proteomes" id="UP000527355"/>
    </source>
</evidence>
<proteinExistence type="predicted"/>
<gene>
    <name evidence="1" type="ORF">mMyoMyo1_009321</name>
</gene>
<reference evidence="1 2" key="1">
    <citation type="journal article" date="2020" name="Nature">
        <title>Six reference-quality genomes reveal evolution of bat adaptations.</title>
        <authorList>
            <person name="Jebb D."/>
            <person name="Huang Z."/>
            <person name="Pippel M."/>
            <person name="Hughes G.M."/>
            <person name="Lavrichenko K."/>
            <person name="Devanna P."/>
            <person name="Winkler S."/>
            <person name="Jermiin L.S."/>
            <person name="Skirmuntt E.C."/>
            <person name="Katzourakis A."/>
            <person name="Burkitt-Gray L."/>
            <person name="Ray D.A."/>
            <person name="Sullivan K.A.M."/>
            <person name="Roscito J.G."/>
            <person name="Kirilenko B.M."/>
            <person name="Davalos L.M."/>
            <person name="Corthals A.P."/>
            <person name="Power M.L."/>
            <person name="Jones G."/>
            <person name="Ransome R.D."/>
            <person name="Dechmann D.K.N."/>
            <person name="Locatelli A.G."/>
            <person name="Puechmaille S.J."/>
            <person name="Fedrigo O."/>
            <person name="Jarvis E.D."/>
            <person name="Hiller M."/>
            <person name="Vernes S.C."/>
            <person name="Myers E.W."/>
            <person name="Teeling E.C."/>
        </authorList>
    </citation>
    <scope>NUCLEOTIDE SEQUENCE [LARGE SCALE GENOMIC DNA]</scope>
    <source>
        <strain evidence="1">MMyoMyo1</strain>
        <tissue evidence="1">Flight muscle</tissue>
    </source>
</reference>
<accession>A0A7J7SRD0</accession>
<sequence length="161" mass="17351">MPRLGESQEPMEDILHTIPSFCASGGVWGEAIPTEPLCLCKAGRGEFSTPSHSRMADFYLAVSRHCQGTPGRDLGKAPLPTPSLVLVTGQTCPGDKGFPRSPGQSLCQDVPGHRACRLTCRVFSSYPPRDSIHIHTRQLRAKAVGSGCSGAHTWVCPLERK</sequence>